<accession>A0A3M7S8F8</accession>
<gene>
    <name evidence="3" type="ORF">BpHYR1_035363</name>
</gene>
<feature type="region of interest" description="Disordered" evidence="2">
    <location>
        <begin position="62"/>
        <end position="106"/>
    </location>
</feature>
<comment type="caution">
    <text evidence="3">The sequence shown here is derived from an EMBL/GenBank/DDBJ whole genome shotgun (WGS) entry which is preliminary data.</text>
</comment>
<feature type="compositionally biased region" description="Acidic residues" evidence="2">
    <location>
        <begin position="78"/>
        <end position="87"/>
    </location>
</feature>
<dbReference type="AlphaFoldDB" id="A0A3M7S8F8"/>
<evidence type="ECO:0000313" key="4">
    <source>
        <dbReference type="Proteomes" id="UP000276133"/>
    </source>
</evidence>
<feature type="compositionally biased region" description="Basic and acidic residues" evidence="2">
    <location>
        <begin position="389"/>
        <end position="401"/>
    </location>
</feature>
<keyword evidence="4" id="KW-1185">Reference proteome</keyword>
<dbReference type="Proteomes" id="UP000276133">
    <property type="component" value="Unassembled WGS sequence"/>
</dbReference>
<feature type="compositionally biased region" description="Polar residues" evidence="2">
    <location>
        <begin position="62"/>
        <end position="75"/>
    </location>
</feature>
<evidence type="ECO:0000256" key="2">
    <source>
        <dbReference type="SAM" id="MobiDB-lite"/>
    </source>
</evidence>
<sequence length="417" mass="46577">MSGLLNKSAIKNRKNKYCIIGDTIGNNPIPSKRRTIQPTLSCSDNHLTSSDSCTSIHLSTFNRQPSLKSNPATRPTQDENEYDDIDSNTDTITHDHRQTSNRESQEDEMQQIVNYINYFENSLSAPHPKSLDPNTTLIQSMIDDEEPCKLRLSSSSLSSSADSLVDEAPKIHRRTYLVNKLYDNLANNDQSFDDAHYQKVIIGKETDSDYDNDLLVNCQDTNVMYVSATNNKAHIYHSPIEIRDSTGFEVQAVIEHNNNTSGQTNEEAVYENLDFDNQLVELKNQIKQLLSESAECEQEIKQQITRTKSADNEVVKRAPSLCKSASDERIGRAAADQGQAELNSVKSKIKLMEAIVGSKLVKSERSSSTGSSCSSSRSPPVSPVLTLANEHKATETSEKRKTVKELLSKFEQSSHKK</sequence>
<evidence type="ECO:0000313" key="3">
    <source>
        <dbReference type="EMBL" id="RNA32076.1"/>
    </source>
</evidence>
<feature type="region of interest" description="Disordered" evidence="2">
    <location>
        <begin position="363"/>
        <end position="401"/>
    </location>
</feature>
<keyword evidence="1" id="KW-0175">Coiled coil</keyword>
<proteinExistence type="predicted"/>
<feature type="coiled-coil region" evidence="1">
    <location>
        <begin position="272"/>
        <end position="306"/>
    </location>
</feature>
<evidence type="ECO:0000256" key="1">
    <source>
        <dbReference type="SAM" id="Coils"/>
    </source>
</evidence>
<feature type="compositionally biased region" description="Low complexity" evidence="2">
    <location>
        <begin position="366"/>
        <end position="379"/>
    </location>
</feature>
<organism evidence="3 4">
    <name type="scientific">Brachionus plicatilis</name>
    <name type="common">Marine rotifer</name>
    <name type="synonym">Brachionus muelleri</name>
    <dbReference type="NCBI Taxonomy" id="10195"/>
    <lineage>
        <taxon>Eukaryota</taxon>
        <taxon>Metazoa</taxon>
        <taxon>Spiralia</taxon>
        <taxon>Gnathifera</taxon>
        <taxon>Rotifera</taxon>
        <taxon>Eurotatoria</taxon>
        <taxon>Monogononta</taxon>
        <taxon>Pseudotrocha</taxon>
        <taxon>Ploima</taxon>
        <taxon>Brachionidae</taxon>
        <taxon>Brachionus</taxon>
    </lineage>
</organism>
<reference evidence="3 4" key="1">
    <citation type="journal article" date="2018" name="Sci. Rep.">
        <title>Genomic signatures of local adaptation to the degree of environmental predictability in rotifers.</title>
        <authorList>
            <person name="Franch-Gras L."/>
            <person name="Hahn C."/>
            <person name="Garcia-Roger E.M."/>
            <person name="Carmona M.J."/>
            <person name="Serra M."/>
            <person name="Gomez A."/>
        </authorList>
    </citation>
    <scope>NUCLEOTIDE SEQUENCE [LARGE SCALE GENOMIC DNA]</scope>
    <source>
        <strain evidence="3">HYR1</strain>
    </source>
</reference>
<dbReference type="EMBL" id="REGN01001854">
    <property type="protein sequence ID" value="RNA32076.1"/>
    <property type="molecule type" value="Genomic_DNA"/>
</dbReference>
<name>A0A3M7S8F8_BRAPC</name>
<feature type="compositionally biased region" description="Basic and acidic residues" evidence="2">
    <location>
        <begin position="92"/>
        <end position="104"/>
    </location>
</feature>
<protein>
    <submittedName>
        <fullName evidence="3">Uncharacterized protein</fullName>
    </submittedName>
</protein>